<dbReference type="SMART" id="SM00980">
    <property type="entry name" value="THAP"/>
    <property type="match status" value="1"/>
</dbReference>
<gene>
    <name evidence="8" type="ORF">AB205_0000370</name>
</gene>
<accession>A0A2G9RGI6</accession>
<dbReference type="GO" id="GO:0001935">
    <property type="term" value="P:endothelial cell proliferation"/>
    <property type="evidence" value="ECO:0007669"/>
    <property type="project" value="UniProtKB-UniRule"/>
</dbReference>
<keyword evidence="6" id="KW-0539">Nucleus</keyword>
<name>A0A2G9RGI6_AQUCT</name>
<evidence type="ECO:0000256" key="5">
    <source>
        <dbReference type="PROSITE-ProRule" id="PRU00309"/>
    </source>
</evidence>
<proteinExistence type="inferred from homology"/>
<dbReference type="Pfam" id="PF05485">
    <property type="entry name" value="THAP"/>
    <property type="match status" value="1"/>
</dbReference>
<comment type="subcellular location">
    <subcellularLocation>
        <location evidence="6">Nucleus</location>
        <location evidence="6">Nucleoplasm</location>
    </subcellularLocation>
</comment>
<keyword evidence="6" id="KW-0175">Coiled coil</keyword>
<feature type="non-terminal residue" evidence="8">
    <location>
        <position position="240"/>
    </location>
</feature>
<comment type="function">
    <text evidence="6">DNA-binding transcription regulator that regulates endothelial cell proliferation and G1/S cell-cycle progression. Specifically binds the 5'-[AT]NTNN[GT]GGCA[AGT]-3' core DNA sequence and acts by modulating expression of pRB-E2F cell-cycle target genes.</text>
</comment>
<evidence type="ECO:0000313" key="8">
    <source>
        <dbReference type="EMBL" id="PIO26998.1"/>
    </source>
</evidence>
<dbReference type="GO" id="GO:0043565">
    <property type="term" value="F:sequence-specific DNA binding"/>
    <property type="evidence" value="ECO:0007669"/>
    <property type="project" value="UniProtKB-UniRule"/>
</dbReference>
<keyword evidence="4 5" id="KW-0238">DNA-binding</keyword>
<sequence length="240" mass="27317">MLSCFVPNCSHVSGKLSSPANITLYRFPKDCDEIKIWLEHTGMEHSLIEKFSALILADKRGDSFRICSQHFSSDCFNIEVTRRKLKTGSIPTIFTAIPTTSESYEEKWENRLSKIAHKELMMSASSTSASFYQKTCNCDCHKKKESKTVTKNDVGTQTGMFDFPSFESDETYSKIADKRLVNLDHSYFDQELMRPLDASTPDFHSKYKSLRSSEIVETNDTEDLDPLLLLSPTVCDFPSQ</sequence>
<dbReference type="InterPro" id="IPR026516">
    <property type="entry name" value="THAP1/10"/>
</dbReference>
<evidence type="ECO:0000256" key="3">
    <source>
        <dbReference type="ARBA" id="ARBA00022833"/>
    </source>
</evidence>
<dbReference type="PROSITE" id="PS50950">
    <property type="entry name" value="ZF_THAP"/>
    <property type="match status" value="1"/>
</dbReference>
<dbReference type="SMART" id="SM00692">
    <property type="entry name" value="DM3"/>
    <property type="match status" value="1"/>
</dbReference>
<evidence type="ECO:0000256" key="2">
    <source>
        <dbReference type="ARBA" id="ARBA00022771"/>
    </source>
</evidence>
<dbReference type="GO" id="GO:0003700">
    <property type="term" value="F:DNA-binding transcription factor activity"/>
    <property type="evidence" value="ECO:0007669"/>
    <property type="project" value="UniProtKB-UniRule"/>
</dbReference>
<comment type="similarity">
    <text evidence="6">Belongs to the THAP1 family.</text>
</comment>
<evidence type="ECO:0000256" key="4">
    <source>
        <dbReference type="ARBA" id="ARBA00023125"/>
    </source>
</evidence>
<dbReference type="GO" id="GO:0005654">
    <property type="term" value="C:nucleoplasm"/>
    <property type="evidence" value="ECO:0007669"/>
    <property type="project" value="UniProtKB-SubCell"/>
</dbReference>
<keyword evidence="1" id="KW-0479">Metal-binding</keyword>
<evidence type="ECO:0000256" key="6">
    <source>
        <dbReference type="RuleBase" id="RU369073"/>
    </source>
</evidence>
<dbReference type="GO" id="GO:0008270">
    <property type="term" value="F:zinc ion binding"/>
    <property type="evidence" value="ECO:0007669"/>
    <property type="project" value="UniProtKB-KW"/>
</dbReference>
<evidence type="ECO:0000259" key="7">
    <source>
        <dbReference type="PROSITE" id="PS50950"/>
    </source>
</evidence>
<protein>
    <recommendedName>
        <fullName evidence="6">THAP domain-containing protein 1</fullName>
    </recommendedName>
</protein>
<keyword evidence="2 5" id="KW-0863">Zinc-finger</keyword>
<keyword evidence="6" id="KW-0805">Transcription regulation</keyword>
<keyword evidence="3" id="KW-0862">Zinc</keyword>
<dbReference type="AlphaFoldDB" id="A0A2G9RGI6"/>
<dbReference type="EMBL" id="KV942222">
    <property type="protein sequence ID" value="PIO26998.1"/>
    <property type="molecule type" value="Genomic_DNA"/>
</dbReference>
<feature type="domain" description="THAP-type" evidence="7">
    <location>
        <begin position="1"/>
        <end position="94"/>
    </location>
</feature>
<reference evidence="8" key="1">
    <citation type="submission" date="2017-08" db="EMBL/GenBank/DDBJ databases">
        <title>Assembly of the North American Bullfrog Genome.</title>
        <authorList>
            <person name="Warren R.L."/>
            <person name="Vandervalk B.P."/>
            <person name="Kucuk E."/>
            <person name="Birol I."/>
            <person name="Helbing C."/>
            <person name="Pandoh P."/>
            <person name="Behsaz B."/>
            <person name="Mohamadi H."/>
            <person name="Chu J."/>
            <person name="Jackman S."/>
            <person name="Hammond S.A."/>
            <person name="Veldhoen N."/>
            <person name="Kirk H."/>
            <person name="Zhao Y."/>
            <person name="Coope R."/>
            <person name="Pleasance S."/>
            <person name="Moore R."/>
            <person name="Holt R."/>
        </authorList>
    </citation>
    <scope>NUCLEOTIDE SEQUENCE</scope>
    <source>
        <strain evidence="8">Bruno</strain>
        <tissue evidence="8">Liver</tissue>
    </source>
</reference>
<keyword evidence="6" id="KW-0804">Transcription</keyword>
<dbReference type="InterPro" id="IPR006612">
    <property type="entry name" value="THAP_Znf"/>
</dbReference>
<organism evidence="8">
    <name type="scientific">Aquarana catesbeiana</name>
    <name type="common">American bullfrog</name>
    <name type="synonym">Rana catesbeiana</name>
    <dbReference type="NCBI Taxonomy" id="8400"/>
    <lineage>
        <taxon>Eukaryota</taxon>
        <taxon>Metazoa</taxon>
        <taxon>Chordata</taxon>
        <taxon>Craniata</taxon>
        <taxon>Vertebrata</taxon>
        <taxon>Euteleostomi</taxon>
        <taxon>Amphibia</taxon>
        <taxon>Batrachia</taxon>
        <taxon>Anura</taxon>
        <taxon>Neobatrachia</taxon>
        <taxon>Ranoidea</taxon>
        <taxon>Ranidae</taxon>
        <taxon>Aquarana</taxon>
    </lineage>
</organism>
<dbReference type="PANTHER" id="PTHR46600:SF11">
    <property type="entry name" value="THAP DOMAIN-CONTAINING PROTEIN 10"/>
    <property type="match status" value="1"/>
</dbReference>
<evidence type="ECO:0000256" key="1">
    <source>
        <dbReference type="ARBA" id="ARBA00022723"/>
    </source>
</evidence>
<dbReference type="OrthoDB" id="9907332at2759"/>
<keyword evidence="6" id="KW-0131">Cell cycle</keyword>
<dbReference type="SUPFAM" id="SSF57716">
    <property type="entry name" value="Glucocorticoid receptor-like (DNA-binding domain)"/>
    <property type="match status" value="1"/>
</dbReference>
<dbReference type="PANTHER" id="PTHR46600">
    <property type="entry name" value="THAP DOMAIN-CONTAINING"/>
    <property type="match status" value="1"/>
</dbReference>